<dbReference type="InterPro" id="IPR024934">
    <property type="entry name" value="Rubredoxin-like_dom"/>
</dbReference>
<keyword evidence="2" id="KW-0813">Transport</keyword>
<keyword evidence="8" id="KW-1185">Reference proteome</keyword>
<feature type="domain" description="Rubredoxin-like" evidence="6">
    <location>
        <begin position="435"/>
        <end position="486"/>
    </location>
</feature>
<evidence type="ECO:0000259" key="6">
    <source>
        <dbReference type="PROSITE" id="PS50903"/>
    </source>
</evidence>
<dbReference type="RefSeq" id="WP_114791533.1">
    <property type="nucleotide sequence ID" value="NZ_CP139960.1"/>
</dbReference>
<dbReference type="PANTHER" id="PTHR47627:SF1">
    <property type="entry name" value="RUBREDOXIN-1-RELATED"/>
    <property type="match status" value="1"/>
</dbReference>
<evidence type="ECO:0000256" key="1">
    <source>
        <dbReference type="ARBA" id="ARBA00001965"/>
    </source>
</evidence>
<evidence type="ECO:0000313" key="8">
    <source>
        <dbReference type="Proteomes" id="UP001325680"/>
    </source>
</evidence>
<accession>A0ABZ0W6P2</accession>
<keyword evidence="4" id="KW-0249">Electron transport</keyword>
<comment type="cofactor">
    <cofactor evidence="1">
        <name>Fe(3+)</name>
        <dbReference type="ChEBI" id="CHEBI:29034"/>
    </cofactor>
</comment>
<dbReference type="Pfam" id="PF00301">
    <property type="entry name" value="Rubredoxin"/>
    <property type="match status" value="1"/>
</dbReference>
<proteinExistence type="predicted"/>
<dbReference type="InterPro" id="IPR050526">
    <property type="entry name" value="Rubredoxin_ET"/>
</dbReference>
<name>A0ABZ0W6P2_9BACT</name>
<evidence type="ECO:0000256" key="5">
    <source>
        <dbReference type="ARBA" id="ARBA00023004"/>
    </source>
</evidence>
<sequence length="494" mass="56669">MKGYHTIKINCKGGIISPGELLDILNVVSQAAVKQVGFGLRQQLLIDVEENLVGKLAEGLGLLDIAYEVDRDEHPNIVSSYPAEEVFINNSWLSEGVYKDILDELDYRPRLKINISDSNQSFTPLLTGNINWVASPRNPHFWHLFIRFPKTNSVFEWNEMVYTNDVARISRDIENIIYNDTAAFVHNPSADGGALFDVVKKGTYITRTANERMVLPAFNLPYYEGFNRHNNKYWLGVYRRNEMFAVSFLKELCQLCLSTKLGQLCSTPWKSIIIKGIDEKDKHWWSSLLDQHEINMRHAANELNFQVEDNDYGAKRLKTWLVRKLNAMDARTFGICIGIKTRKGSEIFSSILIKRKPLVKVLGKGFFYVYDILCSKDFNPNERTETVFISNITRWHLASELQNAVLWYYKRKTEQRVAPPQPVPATVKPVKEPGEWPYQCTHCLSVYDSIYGDPDQGVVAGIAFRQLPDTYCCPTCEAPKKDFKRISLEFVGEL</sequence>
<dbReference type="SUPFAM" id="SSF57802">
    <property type="entry name" value="Rubredoxin-like"/>
    <property type="match status" value="1"/>
</dbReference>
<dbReference type="CDD" id="cd00730">
    <property type="entry name" value="rubredoxin"/>
    <property type="match status" value="1"/>
</dbReference>
<evidence type="ECO:0000256" key="4">
    <source>
        <dbReference type="ARBA" id="ARBA00022982"/>
    </source>
</evidence>
<dbReference type="PROSITE" id="PS50903">
    <property type="entry name" value="RUBREDOXIN_LIKE"/>
    <property type="match status" value="1"/>
</dbReference>
<dbReference type="Proteomes" id="UP001325680">
    <property type="component" value="Chromosome"/>
</dbReference>
<keyword evidence="5" id="KW-0408">Iron</keyword>
<dbReference type="EMBL" id="CP139960">
    <property type="protein sequence ID" value="WQD37690.1"/>
    <property type="molecule type" value="Genomic_DNA"/>
</dbReference>
<dbReference type="Gene3D" id="2.20.28.10">
    <property type="match status" value="1"/>
</dbReference>
<protein>
    <submittedName>
        <fullName evidence="7">Rubredoxin</fullName>
    </submittedName>
</protein>
<evidence type="ECO:0000256" key="3">
    <source>
        <dbReference type="ARBA" id="ARBA00022723"/>
    </source>
</evidence>
<gene>
    <name evidence="7" type="ORF">U0035_18625</name>
</gene>
<evidence type="ECO:0000313" key="7">
    <source>
        <dbReference type="EMBL" id="WQD37690.1"/>
    </source>
</evidence>
<keyword evidence="3" id="KW-0479">Metal-binding</keyword>
<organism evidence="7 8">
    <name type="scientific">Niabella yanshanensis</name>
    <dbReference type="NCBI Taxonomy" id="577386"/>
    <lineage>
        <taxon>Bacteria</taxon>
        <taxon>Pseudomonadati</taxon>
        <taxon>Bacteroidota</taxon>
        <taxon>Chitinophagia</taxon>
        <taxon>Chitinophagales</taxon>
        <taxon>Chitinophagaceae</taxon>
        <taxon>Niabella</taxon>
    </lineage>
</organism>
<dbReference type="PANTHER" id="PTHR47627">
    <property type="entry name" value="RUBREDOXIN"/>
    <property type="match status" value="1"/>
</dbReference>
<dbReference type="InterPro" id="IPR024935">
    <property type="entry name" value="Rubredoxin_dom"/>
</dbReference>
<reference evidence="7 8" key="1">
    <citation type="submission" date="2023-12" db="EMBL/GenBank/DDBJ databases">
        <title>Genome sequencing and assembly of bacterial species from a model synthetic community.</title>
        <authorList>
            <person name="Hogle S.L."/>
        </authorList>
    </citation>
    <scope>NUCLEOTIDE SEQUENCE [LARGE SCALE GENOMIC DNA]</scope>
    <source>
        <strain evidence="7 8">HAMBI_3031</strain>
    </source>
</reference>
<evidence type="ECO:0000256" key="2">
    <source>
        <dbReference type="ARBA" id="ARBA00022448"/>
    </source>
</evidence>